<organism evidence="1 2">
    <name type="scientific">Mycobacterium phage LaterM</name>
    <dbReference type="NCBI Taxonomy" id="2094136"/>
    <lineage>
        <taxon>Viruses</taxon>
        <taxon>Duplodnaviria</taxon>
        <taxon>Heunggongvirae</taxon>
        <taxon>Uroviricota</taxon>
        <taxon>Caudoviricetes</taxon>
        <taxon>Weiservirinae</taxon>
        <taxon>Anayavirus</taxon>
        <taxon>Anayavirus laterM</taxon>
    </lineage>
</organism>
<dbReference type="GeneID" id="60324816"/>
<sequence length="70" mass="7418">MITLSHEEMRIAAAVLDTYRAEGLTSLGAMAAAVNAVNRMRTPGRTADCADCQRCDATCPGHVKPQGVSR</sequence>
<protein>
    <submittedName>
        <fullName evidence="1">Uncharacterized protein</fullName>
    </submittedName>
</protein>
<keyword evidence="2" id="KW-1185">Reference proteome</keyword>
<reference evidence="1 2" key="1">
    <citation type="submission" date="2018-02" db="EMBL/GenBank/DDBJ databases">
        <authorList>
            <person name="Brinck M."/>
            <person name="Brobst O."/>
            <person name="Fernando R."/>
            <person name="Kim H."/>
            <person name="McCarthy S."/>
            <person name="Murphy M."/>
            <person name="Sarkis A."/>
            <person name="Sevier P."/>
            <person name="Singh A."/>
            <person name="Wu D."/>
            <person name="Wu M.-Y."/>
            <person name="Lund A.J."/>
            <person name="Freise A."/>
            <person name="Reddi K."/>
            <person name="Moberg-Parker J."/>
            <person name="Garlena R.A."/>
            <person name="Russell D.A."/>
            <person name="Pope W.H."/>
            <person name="Jacobs-Sera D."/>
            <person name="Hendrix R.W."/>
            <person name="Hatfull G.F."/>
        </authorList>
    </citation>
    <scope>NUCLEOTIDE SEQUENCE [LARGE SCALE GENOMIC DNA]</scope>
</reference>
<evidence type="ECO:0000313" key="2">
    <source>
        <dbReference type="Proteomes" id="UP000241398"/>
    </source>
</evidence>
<accession>A0A2P1JYZ9</accession>
<dbReference type="KEGG" id="vg:60324816"/>
<dbReference type="RefSeq" id="YP_009953345.1">
    <property type="nucleotide sequence ID" value="NC_051621.1"/>
</dbReference>
<name>A0A2P1JYZ9_9CAUD</name>
<dbReference type="Proteomes" id="UP000241398">
    <property type="component" value="Segment"/>
</dbReference>
<proteinExistence type="predicted"/>
<evidence type="ECO:0000313" key="1">
    <source>
        <dbReference type="EMBL" id="AVO25562.1"/>
    </source>
</evidence>
<gene>
    <name evidence="1" type="primary">49</name>
    <name evidence="1" type="ORF">SEA_LATERM_49</name>
</gene>
<dbReference type="Pfam" id="PF24128">
    <property type="entry name" value="Phage_zn_bind_4"/>
    <property type="match status" value="1"/>
</dbReference>
<dbReference type="InterPro" id="IPR057391">
    <property type="entry name" value="Zn-bd_phage_4"/>
</dbReference>
<dbReference type="EMBL" id="MG962371">
    <property type="protein sequence ID" value="AVO25562.1"/>
    <property type="molecule type" value="Genomic_DNA"/>
</dbReference>